<reference evidence="4" key="1">
    <citation type="submission" date="2024-07" db="EMBL/GenBank/DDBJ databases">
        <title>Two chromosome-level genome assemblies of Korean endemic species Abeliophyllum distichum and Forsythia ovata (Oleaceae).</title>
        <authorList>
            <person name="Jang H."/>
        </authorList>
    </citation>
    <scope>NUCLEOTIDE SEQUENCE [LARGE SCALE GENOMIC DNA]</scope>
</reference>
<evidence type="ECO:0000313" key="3">
    <source>
        <dbReference type="EMBL" id="KAL2525284.1"/>
    </source>
</evidence>
<dbReference type="Proteomes" id="UP001604336">
    <property type="component" value="Unassembled WGS sequence"/>
</dbReference>
<keyword evidence="4" id="KW-1185">Reference proteome</keyword>
<evidence type="ECO:0000313" key="4">
    <source>
        <dbReference type="Proteomes" id="UP001604336"/>
    </source>
</evidence>
<evidence type="ECO:0000256" key="1">
    <source>
        <dbReference type="SAM" id="Coils"/>
    </source>
</evidence>
<protein>
    <submittedName>
        <fullName evidence="3">Uncharacterized protein</fullName>
    </submittedName>
</protein>
<evidence type="ECO:0000256" key="2">
    <source>
        <dbReference type="SAM" id="MobiDB-lite"/>
    </source>
</evidence>
<proteinExistence type="predicted"/>
<name>A0ABD1UJQ3_9LAMI</name>
<keyword evidence="1" id="KW-0175">Coiled coil</keyword>
<dbReference type="AlphaFoldDB" id="A0ABD1UJQ3"/>
<accession>A0ABD1UJQ3</accession>
<feature type="compositionally biased region" description="Basic and acidic residues" evidence="2">
    <location>
        <begin position="24"/>
        <end position="34"/>
    </location>
</feature>
<gene>
    <name evidence="3" type="ORF">Adt_10338</name>
</gene>
<comment type="caution">
    <text evidence="3">The sequence shown here is derived from an EMBL/GenBank/DDBJ whole genome shotgun (WGS) entry which is preliminary data.</text>
</comment>
<feature type="compositionally biased region" description="Acidic residues" evidence="2">
    <location>
        <begin position="1"/>
        <end position="12"/>
    </location>
</feature>
<dbReference type="EMBL" id="JBFOLK010000003">
    <property type="protein sequence ID" value="KAL2525284.1"/>
    <property type="molecule type" value="Genomic_DNA"/>
</dbReference>
<feature type="region of interest" description="Disordered" evidence="2">
    <location>
        <begin position="1"/>
        <end position="41"/>
    </location>
</feature>
<sequence length="433" mass="49030">MKELLSSEDTDFGLEQLAPIPKHTLNDNAKEIDPSRVASQRTFQKRALDIPDDGGPKRLKFTFPSTRNVPSSEHIEKIPGTILVSEDSNSGDQVSRRLEATLVLEDSSSEDQTTLSLVHRRKRSIRLKKSQAIESNHEVCAETSKMDLSIPDISLDDENLDMSPQTQNTGFPKIPEELNFYTSPSPLLDQNNENFDIIDALDGIDGLNVVKISENEQEAPVIPSSLSLIVVPISNINNRGIAPICSSMSGLPLGIIEDSSLLNDVFREAITKYFKKSFTNVIKHDFSNLRTWWAKSNQRLQNLITKLFQADPAPLMRRMEVFLKRVDAYLSKRKQILECPTLEERDQQLESLNSRIDVEMTIFSSLENKTGQLASELDKLSDELQTRKKNLDKMEDARITLEQAQVRNIANVESIDQERKTLEYNFLQLVESD</sequence>
<organism evidence="3 4">
    <name type="scientific">Abeliophyllum distichum</name>
    <dbReference type="NCBI Taxonomy" id="126358"/>
    <lineage>
        <taxon>Eukaryota</taxon>
        <taxon>Viridiplantae</taxon>
        <taxon>Streptophyta</taxon>
        <taxon>Embryophyta</taxon>
        <taxon>Tracheophyta</taxon>
        <taxon>Spermatophyta</taxon>
        <taxon>Magnoliopsida</taxon>
        <taxon>eudicotyledons</taxon>
        <taxon>Gunneridae</taxon>
        <taxon>Pentapetalae</taxon>
        <taxon>asterids</taxon>
        <taxon>lamiids</taxon>
        <taxon>Lamiales</taxon>
        <taxon>Oleaceae</taxon>
        <taxon>Forsythieae</taxon>
        <taxon>Abeliophyllum</taxon>
    </lineage>
</organism>
<feature type="coiled-coil region" evidence="1">
    <location>
        <begin position="363"/>
        <end position="397"/>
    </location>
</feature>